<dbReference type="PANTHER" id="PTHR43105">
    <property type="entry name" value="RESPIRATORY NITRATE REDUCTASE"/>
    <property type="match status" value="1"/>
</dbReference>
<dbReference type="InterPro" id="IPR050123">
    <property type="entry name" value="Prok_molybdopt-oxidoreductase"/>
</dbReference>
<name>A0A2M7G7N0_9BACT</name>
<dbReference type="InterPro" id="IPR010046">
    <property type="entry name" value="Mopterin_OxRdtse_a_bac"/>
</dbReference>
<dbReference type="AlphaFoldDB" id="A0A2M7G7N0"/>
<evidence type="ECO:0000313" key="5">
    <source>
        <dbReference type="EMBL" id="PIW18088.1"/>
    </source>
</evidence>
<evidence type="ECO:0000256" key="2">
    <source>
        <dbReference type="ARBA" id="ARBA00023004"/>
    </source>
</evidence>
<keyword evidence="2" id="KW-0408">Iron</keyword>
<dbReference type="GO" id="GO:0008863">
    <property type="term" value="F:formate dehydrogenase (NAD+) activity"/>
    <property type="evidence" value="ECO:0007669"/>
    <property type="project" value="InterPro"/>
</dbReference>
<dbReference type="Gene3D" id="3.40.50.740">
    <property type="match status" value="1"/>
</dbReference>
<protein>
    <submittedName>
        <fullName evidence="5">Formate dehydrogenase</fullName>
    </submittedName>
</protein>
<organism evidence="5 6">
    <name type="scientific">bacterium (Candidatus Blackallbacteria) CG17_big_fil_post_rev_8_21_14_2_50_48_46</name>
    <dbReference type="NCBI Taxonomy" id="2014261"/>
    <lineage>
        <taxon>Bacteria</taxon>
        <taxon>Candidatus Blackallbacteria</taxon>
    </lineage>
</organism>
<dbReference type="GO" id="GO:0030151">
    <property type="term" value="F:molybdenum ion binding"/>
    <property type="evidence" value="ECO:0007669"/>
    <property type="project" value="InterPro"/>
</dbReference>
<proteinExistence type="predicted"/>
<dbReference type="GO" id="GO:0051539">
    <property type="term" value="F:4 iron, 4 sulfur cluster binding"/>
    <property type="evidence" value="ECO:0007669"/>
    <property type="project" value="InterPro"/>
</dbReference>
<dbReference type="SUPFAM" id="SSF53706">
    <property type="entry name" value="Formate dehydrogenase/DMSO reductase, domains 1-3"/>
    <property type="match status" value="1"/>
</dbReference>
<comment type="caution">
    <text evidence="5">The sequence shown here is derived from an EMBL/GenBank/DDBJ whole genome shotgun (WGS) entry which is preliminary data.</text>
</comment>
<evidence type="ECO:0000259" key="4">
    <source>
        <dbReference type="Pfam" id="PF00384"/>
    </source>
</evidence>
<dbReference type="PIRSF" id="PIRSF000144">
    <property type="entry name" value="CbbBc"/>
    <property type="match status" value="1"/>
</dbReference>
<sequence length="740" mass="81453">MAWHLNPRHWAGLSPQGLGEIKPHHLLETLQITWQNRDQLSYAWRILNKGVCDGCALGTTGMKDFTLKGLHLCTVRLNLLRLNTMPALDPTLLADISALKHKTSKELRDLGRLSTPALRFRGEQGFKPISWDFALDLLARKIRGLDPRRLAFFLTSRGILNENYYVAQKVARFLGTNHIDNAARICHSPSSVALKQAIGEGASTCSYRDWIGTDLLILIGSNVANNQPVTTKYMYHAKQAGTKIVVVNPYQEPGLVRYWVPSVPESAMFGTKLMDTFFQVQTGGDLAFLNGVLKALIALGAVDHDFIAARTTGYAELRQHLETQVWQDLEKHSGSSQAEMERLANMLAGAKSAVFVWSMGITQHTHGVENVQAIINLALARGFVGREHCGLMPIRGHSGVQGGGEMGCLPGHLPGGKPLNSENAETLSRYWGFEIPVWSGLMAGNMLDAAHRRELDLLWCIGGNFLETLPDPAWVEEALDRLPIRVHQDICLSSQMLVDSGEMTLLLPATTRYEMRGGGTETSTERQVIFSPEIPGPRVALARTEWEVLVDLAKRVRPEQAHLIDFADTASIRAEIARTCPDYKGIELLKQAGEALQWGGRLLCRERFRTPDGKATFACLTPPEADLPPGFFRLSTRRGKQFNSMVQKPVDPLTGAARLDILISASDCQALGLTEGAPLTLLSEFGHLQAFAKIAPIIPGNLQVHWPEGNVLLPPDRRSGPAGVPDYNVLVRIETSLAKG</sequence>
<keyword evidence="1" id="KW-0479">Metal-binding</keyword>
<accession>A0A2M7G7N0</accession>
<dbReference type="SUPFAM" id="SSF50692">
    <property type="entry name" value="ADC-like"/>
    <property type="match status" value="1"/>
</dbReference>
<dbReference type="Gene3D" id="3.40.228.10">
    <property type="entry name" value="Dimethylsulfoxide Reductase, domain 2"/>
    <property type="match status" value="1"/>
</dbReference>
<dbReference type="Pfam" id="PF00384">
    <property type="entry name" value="Molybdopterin"/>
    <property type="match status" value="1"/>
</dbReference>
<evidence type="ECO:0000256" key="1">
    <source>
        <dbReference type="ARBA" id="ARBA00022723"/>
    </source>
</evidence>
<evidence type="ECO:0000256" key="3">
    <source>
        <dbReference type="ARBA" id="ARBA00023014"/>
    </source>
</evidence>
<gene>
    <name evidence="5" type="ORF">COW36_06035</name>
</gene>
<dbReference type="Proteomes" id="UP000231019">
    <property type="component" value="Unassembled WGS sequence"/>
</dbReference>
<dbReference type="GO" id="GO:0016020">
    <property type="term" value="C:membrane"/>
    <property type="evidence" value="ECO:0007669"/>
    <property type="project" value="TreeGrafter"/>
</dbReference>
<dbReference type="InterPro" id="IPR009010">
    <property type="entry name" value="Asp_de-COase-like_dom_sf"/>
</dbReference>
<feature type="domain" description="Molybdopterin oxidoreductase" evidence="4">
    <location>
        <begin position="112"/>
        <end position="555"/>
    </location>
</feature>
<evidence type="ECO:0000313" key="6">
    <source>
        <dbReference type="Proteomes" id="UP000231019"/>
    </source>
</evidence>
<dbReference type="InterPro" id="IPR006656">
    <property type="entry name" value="Mopterin_OxRdtase"/>
</dbReference>
<keyword evidence="3" id="KW-0411">Iron-sulfur</keyword>
<dbReference type="PANTHER" id="PTHR43105:SF4">
    <property type="entry name" value="PROTEIN YDEP"/>
    <property type="match status" value="1"/>
</dbReference>
<dbReference type="EMBL" id="PFFQ01000014">
    <property type="protein sequence ID" value="PIW18088.1"/>
    <property type="molecule type" value="Genomic_DNA"/>
</dbReference>
<dbReference type="NCBIfam" id="TIGR01701">
    <property type="entry name" value="Fdhalpha-like"/>
    <property type="match status" value="1"/>
</dbReference>
<reference evidence="5 6" key="1">
    <citation type="submission" date="2017-09" db="EMBL/GenBank/DDBJ databases">
        <title>Depth-based differentiation of microbial function through sediment-hosted aquifers and enrichment of novel symbionts in the deep terrestrial subsurface.</title>
        <authorList>
            <person name="Probst A.J."/>
            <person name="Ladd B."/>
            <person name="Jarett J.K."/>
            <person name="Geller-Mcgrath D.E."/>
            <person name="Sieber C.M."/>
            <person name="Emerson J.B."/>
            <person name="Anantharaman K."/>
            <person name="Thomas B.C."/>
            <person name="Malmstrom R."/>
            <person name="Stieglmeier M."/>
            <person name="Klingl A."/>
            <person name="Woyke T."/>
            <person name="Ryan C.M."/>
            <person name="Banfield J.F."/>
        </authorList>
    </citation>
    <scope>NUCLEOTIDE SEQUENCE [LARGE SCALE GENOMIC DNA]</scope>
    <source>
        <strain evidence="5">CG17_big_fil_post_rev_8_21_14_2_50_48_46</strain>
    </source>
</reference>